<dbReference type="SMART" id="SM00898">
    <property type="entry name" value="Fapy_DNA_glyco"/>
    <property type="match status" value="1"/>
</dbReference>
<dbReference type="AlphaFoldDB" id="A0A5Q2RHC4"/>
<dbReference type="KEGG" id="atq:GH723_01820"/>
<evidence type="ECO:0000256" key="13">
    <source>
        <dbReference type="PROSITE-ProRule" id="PRU00391"/>
    </source>
</evidence>
<evidence type="ECO:0000313" key="17">
    <source>
        <dbReference type="Proteomes" id="UP000334019"/>
    </source>
</evidence>
<organism evidence="16 17">
    <name type="scientific">Actinomarinicola tropica</name>
    <dbReference type="NCBI Taxonomy" id="2789776"/>
    <lineage>
        <taxon>Bacteria</taxon>
        <taxon>Bacillati</taxon>
        <taxon>Actinomycetota</taxon>
        <taxon>Acidimicrobiia</taxon>
        <taxon>Acidimicrobiales</taxon>
        <taxon>Iamiaceae</taxon>
        <taxon>Actinomarinicola</taxon>
    </lineage>
</organism>
<gene>
    <name evidence="16" type="ORF">GH723_01820</name>
</gene>
<keyword evidence="5 13" id="KW-0863">Zinc-finger</keyword>
<comment type="similarity">
    <text evidence="2">Belongs to the FPG family.</text>
</comment>
<dbReference type="SUPFAM" id="SSF57716">
    <property type="entry name" value="Glucocorticoid receptor-like (DNA-binding domain)"/>
    <property type="match status" value="1"/>
</dbReference>
<dbReference type="RefSeq" id="WP_153758047.1">
    <property type="nucleotide sequence ID" value="NZ_CP045851.1"/>
</dbReference>
<reference evidence="16 17" key="1">
    <citation type="submission" date="2019-11" db="EMBL/GenBank/DDBJ databases">
        <authorList>
            <person name="He Y."/>
        </authorList>
    </citation>
    <scope>NUCLEOTIDE SEQUENCE [LARGE SCALE GENOMIC DNA]</scope>
    <source>
        <strain evidence="16 17">SCSIO 58843</strain>
    </source>
</reference>
<keyword evidence="12" id="KW-0326">Glycosidase</keyword>
<comment type="catalytic activity">
    <reaction evidence="1">
        <text>Hydrolysis of DNA containing ring-opened 7-methylguanine residues, releasing 2,6-diamino-4-hydroxy-5-(N-methyl)formamidopyrimidine.</text>
        <dbReference type="EC" id="3.2.2.23"/>
    </reaction>
</comment>
<proteinExistence type="inferred from homology"/>
<evidence type="ECO:0000256" key="10">
    <source>
        <dbReference type="ARBA" id="ARBA00023239"/>
    </source>
</evidence>
<accession>A0A5Q2RHC4</accession>
<dbReference type="SMART" id="SM01232">
    <property type="entry name" value="H2TH"/>
    <property type="match status" value="1"/>
</dbReference>
<dbReference type="GO" id="GO:0003684">
    <property type="term" value="F:damaged DNA binding"/>
    <property type="evidence" value="ECO:0007669"/>
    <property type="project" value="InterPro"/>
</dbReference>
<evidence type="ECO:0000313" key="16">
    <source>
        <dbReference type="EMBL" id="QGG93941.1"/>
    </source>
</evidence>
<dbReference type="GO" id="GO:0016829">
    <property type="term" value="F:lyase activity"/>
    <property type="evidence" value="ECO:0007669"/>
    <property type="project" value="UniProtKB-KW"/>
</dbReference>
<evidence type="ECO:0000259" key="14">
    <source>
        <dbReference type="PROSITE" id="PS51066"/>
    </source>
</evidence>
<dbReference type="Gene3D" id="3.20.190.10">
    <property type="entry name" value="MutM-like, N-terminal"/>
    <property type="match status" value="1"/>
</dbReference>
<evidence type="ECO:0000256" key="4">
    <source>
        <dbReference type="ARBA" id="ARBA00022763"/>
    </source>
</evidence>
<keyword evidence="10" id="KW-0456">Lyase</keyword>
<dbReference type="GO" id="GO:0006284">
    <property type="term" value="P:base-excision repair"/>
    <property type="evidence" value="ECO:0007669"/>
    <property type="project" value="InterPro"/>
</dbReference>
<keyword evidence="8" id="KW-0238">DNA-binding</keyword>
<dbReference type="EMBL" id="CP045851">
    <property type="protein sequence ID" value="QGG93941.1"/>
    <property type="molecule type" value="Genomic_DNA"/>
</dbReference>
<dbReference type="InterPro" id="IPR015886">
    <property type="entry name" value="H2TH_FPG"/>
</dbReference>
<feature type="domain" description="Formamidopyrimidine-DNA glycosylase catalytic" evidence="15">
    <location>
        <begin position="2"/>
        <end position="112"/>
    </location>
</feature>
<dbReference type="Pfam" id="PF01149">
    <property type="entry name" value="Fapy_DNA_glyco"/>
    <property type="match status" value="1"/>
</dbReference>
<dbReference type="PROSITE" id="PS51066">
    <property type="entry name" value="ZF_FPG_2"/>
    <property type="match status" value="1"/>
</dbReference>
<dbReference type="SUPFAM" id="SSF46946">
    <property type="entry name" value="S13-like H2TH domain"/>
    <property type="match status" value="1"/>
</dbReference>
<dbReference type="PROSITE" id="PS51068">
    <property type="entry name" value="FPG_CAT"/>
    <property type="match status" value="1"/>
</dbReference>
<keyword evidence="6" id="KW-0378">Hydrolase</keyword>
<evidence type="ECO:0000256" key="3">
    <source>
        <dbReference type="ARBA" id="ARBA00022723"/>
    </source>
</evidence>
<dbReference type="Proteomes" id="UP000334019">
    <property type="component" value="Chromosome"/>
</dbReference>
<dbReference type="PANTHER" id="PTHR22993">
    <property type="entry name" value="FORMAMIDOPYRIMIDINE-DNA GLYCOSYLASE"/>
    <property type="match status" value="1"/>
</dbReference>
<dbReference type="Pfam" id="PF06831">
    <property type="entry name" value="H2TH"/>
    <property type="match status" value="1"/>
</dbReference>
<dbReference type="InterPro" id="IPR000214">
    <property type="entry name" value="Znf_DNA_glyclase/AP_lyase"/>
</dbReference>
<keyword evidence="4" id="KW-0227">DNA damage</keyword>
<evidence type="ECO:0000256" key="12">
    <source>
        <dbReference type="ARBA" id="ARBA00023295"/>
    </source>
</evidence>
<dbReference type="InterPro" id="IPR035937">
    <property type="entry name" value="FPG_N"/>
</dbReference>
<keyword evidence="11" id="KW-0511">Multifunctional enzyme</keyword>
<dbReference type="SUPFAM" id="SSF81624">
    <property type="entry name" value="N-terminal domain of MutM-like DNA repair proteins"/>
    <property type="match status" value="1"/>
</dbReference>
<keyword evidence="9" id="KW-0234">DNA repair</keyword>
<evidence type="ECO:0000256" key="8">
    <source>
        <dbReference type="ARBA" id="ARBA00023125"/>
    </source>
</evidence>
<dbReference type="GO" id="GO:0008534">
    <property type="term" value="F:oxidized purine nucleobase lesion DNA N-glycosylase activity"/>
    <property type="evidence" value="ECO:0007669"/>
    <property type="project" value="UniProtKB-EC"/>
</dbReference>
<evidence type="ECO:0000256" key="1">
    <source>
        <dbReference type="ARBA" id="ARBA00001668"/>
    </source>
</evidence>
<sequence length="278" mass="30384">MPELPEVQAHAERLTDSFADAVLSRFEPLSFTVLRTYAPDPKDAVGRPLQEVGRRGKLLLLRFAPLTFVVHPMQGGRLKPDPKQSAKPRGGIARWRFEDGGALLLTEPGTERKAGVWVLDGDPLVQEPLADLGPEADTITRDDLATRLAATSMRVHGFLRDQQQLAGVGRRLANEVLHRAQLSPFATTSKLDGDEVDRLHAALGALIAESLEFERAQSEMVKSADRPGAVHNRVGQPCPVCDDAIRAVEYRAYTVAYCPTCQTGGKVLADNTTSKFLK</sequence>
<dbReference type="GO" id="GO:0008270">
    <property type="term" value="F:zinc ion binding"/>
    <property type="evidence" value="ECO:0007669"/>
    <property type="project" value="UniProtKB-KW"/>
</dbReference>
<evidence type="ECO:0000256" key="7">
    <source>
        <dbReference type="ARBA" id="ARBA00022833"/>
    </source>
</evidence>
<feature type="domain" description="FPG-type" evidence="14">
    <location>
        <begin position="229"/>
        <end position="263"/>
    </location>
</feature>
<evidence type="ECO:0000256" key="6">
    <source>
        <dbReference type="ARBA" id="ARBA00022801"/>
    </source>
</evidence>
<evidence type="ECO:0000256" key="11">
    <source>
        <dbReference type="ARBA" id="ARBA00023268"/>
    </source>
</evidence>
<keyword evidence="7" id="KW-0862">Zinc</keyword>
<dbReference type="InterPro" id="IPR010979">
    <property type="entry name" value="Ribosomal_uS13-like_H2TH"/>
</dbReference>
<name>A0A5Q2RHC4_9ACTN</name>
<dbReference type="PANTHER" id="PTHR22993:SF9">
    <property type="entry name" value="FORMAMIDOPYRIMIDINE-DNA GLYCOSYLASE"/>
    <property type="match status" value="1"/>
</dbReference>
<keyword evidence="3" id="KW-0479">Metal-binding</keyword>
<evidence type="ECO:0000256" key="5">
    <source>
        <dbReference type="ARBA" id="ARBA00022771"/>
    </source>
</evidence>
<protein>
    <submittedName>
        <fullName evidence="16">Fpg/Nei family DNA glycosylase</fullName>
    </submittedName>
</protein>
<keyword evidence="17" id="KW-1185">Reference proteome</keyword>
<evidence type="ECO:0000256" key="2">
    <source>
        <dbReference type="ARBA" id="ARBA00009409"/>
    </source>
</evidence>
<dbReference type="GO" id="GO:0003906">
    <property type="term" value="F:DNA-(apurinic or apyrimidinic site) endonuclease activity"/>
    <property type="evidence" value="ECO:0007669"/>
    <property type="project" value="InterPro"/>
</dbReference>
<evidence type="ECO:0000256" key="9">
    <source>
        <dbReference type="ARBA" id="ARBA00023204"/>
    </source>
</evidence>
<dbReference type="Gene3D" id="1.10.8.50">
    <property type="match status" value="1"/>
</dbReference>
<dbReference type="InterPro" id="IPR012319">
    <property type="entry name" value="FPG_cat"/>
</dbReference>
<evidence type="ECO:0000259" key="15">
    <source>
        <dbReference type="PROSITE" id="PS51068"/>
    </source>
</evidence>